<evidence type="ECO:0000256" key="4">
    <source>
        <dbReference type="ARBA" id="ARBA00022448"/>
    </source>
</evidence>
<comment type="subcellular location">
    <subcellularLocation>
        <location evidence="2">Endomembrane system</location>
        <topology evidence="2">Peripheral membrane protein</topology>
    </subcellularLocation>
</comment>
<dbReference type="Gene3D" id="2.60.15.10">
    <property type="entry name" value="F0F1 ATP synthase delta/epsilon subunit, N-terminal"/>
    <property type="match status" value="1"/>
</dbReference>
<comment type="function">
    <text evidence="1">Produces ATP from ADP in the presence of a proton gradient across the membrane.</text>
</comment>
<dbReference type="AlphaFoldDB" id="A0A6J4LZQ6"/>
<accession>A0A6J4LZQ6</accession>
<protein>
    <submittedName>
        <fullName evidence="11">ATP synthase epsilon chain</fullName>
        <ecNumber evidence="11">3.6.3.14</ecNumber>
    </submittedName>
</protein>
<evidence type="ECO:0000259" key="10">
    <source>
        <dbReference type="Pfam" id="PF02823"/>
    </source>
</evidence>
<dbReference type="CDD" id="cd12152">
    <property type="entry name" value="F1-ATPase_delta"/>
    <property type="match status" value="1"/>
</dbReference>
<evidence type="ECO:0000256" key="9">
    <source>
        <dbReference type="RuleBase" id="RU003656"/>
    </source>
</evidence>
<dbReference type="NCBIfam" id="TIGR01216">
    <property type="entry name" value="ATP_synt_epsi"/>
    <property type="match status" value="1"/>
</dbReference>
<dbReference type="PANTHER" id="PTHR13822:SF10">
    <property type="entry name" value="ATP SYNTHASE EPSILON CHAIN, CHLOROPLASTIC"/>
    <property type="match status" value="1"/>
</dbReference>
<dbReference type="InterPro" id="IPR020546">
    <property type="entry name" value="ATP_synth_F1_dsu/esu_N"/>
</dbReference>
<dbReference type="GO" id="GO:0045259">
    <property type="term" value="C:proton-transporting ATP synthase complex"/>
    <property type="evidence" value="ECO:0007669"/>
    <property type="project" value="UniProtKB-KW"/>
</dbReference>
<dbReference type="GO" id="GO:0046933">
    <property type="term" value="F:proton-transporting ATP synthase activity, rotational mechanism"/>
    <property type="evidence" value="ECO:0007669"/>
    <property type="project" value="InterPro"/>
</dbReference>
<keyword evidence="7 9" id="KW-0139">CF(1)</keyword>
<name>A0A6J4LZQ6_9BACT</name>
<keyword evidence="5 9" id="KW-0406">Ion transport</keyword>
<proteinExistence type="inferred from homology"/>
<comment type="subunit">
    <text evidence="9">F-type ATPases have 2 components, CF(1) - the catalytic core - and CF(0) - the membrane proton channel. CF(1) has five subunits: alpha(3), beta(3), gamma(1), delta(1), epsilon(1). CF(0) has three main subunits: a, b and c.</text>
</comment>
<dbReference type="InterPro" id="IPR001469">
    <property type="entry name" value="ATP_synth_F1_dsu/esu"/>
</dbReference>
<dbReference type="EC" id="3.6.3.14" evidence="11"/>
<reference evidence="11" key="1">
    <citation type="submission" date="2020-02" db="EMBL/GenBank/DDBJ databases">
        <authorList>
            <person name="Meier V. D."/>
        </authorList>
    </citation>
    <scope>NUCLEOTIDE SEQUENCE</scope>
    <source>
        <strain evidence="11">AVDCRST_MAG40</strain>
    </source>
</reference>
<comment type="similarity">
    <text evidence="3 9">Belongs to the ATPase epsilon chain family.</text>
</comment>
<keyword evidence="4 9" id="KW-0813">Transport</keyword>
<evidence type="ECO:0000256" key="6">
    <source>
        <dbReference type="ARBA" id="ARBA00023136"/>
    </source>
</evidence>
<dbReference type="EMBL" id="CADCTX010000743">
    <property type="protein sequence ID" value="CAA9346046.1"/>
    <property type="molecule type" value="Genomic_DNA"/>
</dbReference>
<evidence type="ECO:0000256" key="3">
    <source>
        <dbReference type="ARBA" id="ARBA00005712"/>
    </source>
</evidence>
<dbReference type="PANTHER" id="PTHR13822">
    <property type="entry name" value="ATP SYNTHASE DELTA/EPSILON CHAIN"/>
    <property type="match status" value="1"/>
</dbReference>
<evidence type="ECO:0000256" key="8">
    <source>
        <dbReference type="ARBA" id="ARBA00023310"/>
    </source>
</evidence>
<feature type="domain" description="ATP synthase F1 complex delta/epsilon subunit N-terminal" evidence="10">
    <location>
        <begin position="2"/>
        <end position="81"/>
    </location>
</feature>
<dbReference type="GO" id="GO:0016787">
    <property type="term" value="F:hydrolase activity"/>
    <property type="evidence" value="ECO:0007669"/>
    <property type="project" value="UniProtKB-KW"/>
</dbReference>
<gene>
    <name evidence="11" type="ORF">AVDCRST_MAG40-2640</name>
</gene>
<sequence>MLRVSVISPERVLFEGEARSVVAPAFDGEVGILSQHAPMVTLLGAGVLRLEGGSAGEQRFAVEGGFLQVADDEVRVVTERASPAGGA</sequence>
<dbReference type="SUPFAM" id="SSF51344">
    <property type="entry name" value="Epsilon subunit of F1F0-ATP synthase N-terminal domain"/>
    <property type="match status" value="1"/>
</dbReference>
<dbReference type="InterPro" id="IPR036771">
    <property type="entry name" value="ATPsynth_dsu/esu_N"/>
</dbReference>
<dbReference type="Pfam" id="PF02823">
    <property type="entry name" value="ATP-synt_DE_N"/>
    <property type="match status" value="1"/>
</dbReference>
<evidence type="ECO:0000313" key="11">
    <source>
        <dbReference type="EMBL" id="CAA9346046.1"/>
    </source>
</evidence>
<keyword evidence="8 9" id="KW-0066">ATP synthesis</keyword>
<evidence type="ECO:0000256" key="5">
    <source>
        <dbReference type="ARBA" id="ARBA00023065"/>
    </source>
</evidence>
<evidence type="ECO:0000256" key="7">
    <source>
        <dbReference type="ARBA" id="ARBA00023196"/>
    </source>
</evidence>
<organism evidence="11">
    <name type="scientific">uncultured Gemmatimonadaceae bacterium</name>
    <dbReference type="NCBI Taxonomy" id="246130"/>
    <lineage>
        <taxon>Bacteria</taxon>
        <taxon>Pseudomonadati</taxon>
        <taxon>Gemmatimonadota</taxon>
        <taxon>Gemmatimonadia</taxon>
        <taxon>Gemmatimonadales</taxon>
        <taxon>Gemmatimonadaceae</taxon>
        <taxon>environmental samples</taxon>
    </lineage>
</organism>
<evidence type="ECO:0000256" key="2">
    <source>
        <dbReference type="ARBA" id="ARBA00004184"/>
    </source>
</evidence>
<dbReference type="GO" id="GO:0012505">
    <property type="term" value="C:endomembrane system"/>
    <property type="evidence" value="ECO:0007669"/>
    <property type="project" value="UniProtKB-SubCell"/>
</dbReference>
<evidence type="ECO:0000256" key="1">
    <source>
        <dbReference type="ARBA" id="ARBA00003543"/>
    </source>
</evidence>
<keyword evidence="11" id="KW-0378">Hydrolase</keyword>
<keyword evidence="6" id="KW-0472">Membrane</keyword>